<dbReference type="STRING" id="1448315.A0A319C4U5"/>
<dbReference type="AlphaFoldDB" id="A0A319C4U5"/>
<sequence>MHKKPAVYLDHPSLFKGDSQMSALRGRLAVPDIDEYLERKDHVVFVVKKCVGCDEHVDAIQSSFHPLPMPNDPEIPTSVQPYFSILRNQSPLADIVSETMELISETLQ</sequence>
<evidence type="ECO:0000313" key="2">
    <source>
        <dbReference type="Proteomes" id="UP000248340"/>
    </source>
</evidence>
<dbReference type="OrthoDB" id="10042665at2759"/>
<reference evidence="1 2" key="1">
    <citation type="submission" date="2016-12" db="EMBL/GenBank/DDBJ databases">
        <title>The genomes of Aspergillus section Nigri reveals drivers in fungal speciation.</title>
        <authorList>
            <consortium name="DOE Joint Genome Institute"/>
            <person name="Vesth T.C."/>
            <person name="Nybo J."/>
            <person name="Theobald S."/>
            <person name="Brandl J."/>
            <person name="Frisvad J.C."/>
            <person name="Nielsen K.F."/>
            <person name="Lyhne E.K."/>
            <person name="Kogle M.E."/>
            <person name="Kuo A."/>
            <person name="Riley R."/>
            <person name="Clum A."/>
            <person name="Nolan M."/>
            <person name="Lipzen A."/>
            <person name="Salamov A."/>
            <person name="Henrissat B."/>
            <person name="Wiebenga A."/>
            <person name="De Vries R.P."/>
            <person name="Grigoriev I.V."/>
            <person name="Mortensen U.H."/>
            <person name="Andersen M.R."/>
            <person name="Baker S.E."/>
        </authorList>
    </citation>
    <scope>NUCLEOTIDE SEQUENCE [LARGE SCALE GENOMIC DNA]</scope>
    <source>
        <strain evidence="1 2">CBS 121591</strain>
    </source>
</reference>
<dbReference type="EMBL" id="KZ821723">
    <property type="protein sequence ID" value="PYH79007.1"/>
    <property type="molecule type" value="Genomic_DNA"/>
</dbReference>
<protein>
    <submittedName>
        <fullName evidence="1">Uncharacterized protein</fullName>
    </submittedName>
</protein>
<dbReference type="RefSeq" id="XP_025489207.1">
    <property type="nucleotide sequence ID" value="XM_025630119.1"/>
</dbReference>
<evidence type="ECO:0000313" key="1">
    <source>
        <dbReference type="EMBL" id="PYH79007.1"/>
    </source>
</evidence>
<dbReference type="VEuPathDB" id="FungiDB:BO82DRAFT_145448"/>
<dbReference type="Proteomes" id="UP000248340">
    <property type="component" value="Unassembled WGS sequence"/>
</dbReference>
<gene>
    <name evidence="1" type="ORF">BO82DRAFT_145448</name>
</gene>
<dbReference type="GeneID" id="37132860"/>
<proteinExistence type="predicted"/>
<accession>A0A319C4U5</accession>
<organism evidence="1 2">
    <name type="scientific">Aspergillus uvarum CBS 121591</name>
    <dbReference type="NCBI Taxonomy" id="1448315"/>
    <lineage>
        <taxon>Eukaryota</taxon>
        <taxon>Fungi</taxon>
        <taxon>Dikarya</taxon>
        <taxon>Ascomycota</taxon>
        <taxon>Pezizomycotina</taxon>
        <taxon>Eurotiomycetes</taxon>
        <taxon>Eurotiomycetidae</taxon>
        <taxon>Eurotiales</taxon>
        <taxon>Aspergillaceae</taxon>
        <taxon>Aspergillus</taxon>
        <taxon>Aspergillus subgen. Circumdati</taxon>
    </lineage>
</organism>
<keyword evidence="2" id="KW-1185">Reference proteome</keyword>
<name>A0A319C4U5_9EURO</name>